<protein>
    <submittedName>
        <fullName evidence="2">Uncharacterized protein</fullName>
    </submittedName>
</protein>
<name>A0A177CAL9_9PLEO</name>
<sequence length="163" mass="17099">MCSSTAHIAHSSDKSTSTTKRDPGPTTPSAIPLPPSPPQDTTTKGGDSTPATPAIAIPQSASASASKLKASFPAGWPHSNTNLNTAAPAKTGFSVPVGRPKTPRSRNRRGLTISTPLPNPFLNVRASESPEKNRPLSSKMTTPAESPTTPNSRMIFKMDDEEK</sequence>
<accession>A0A177CAL9</accession>
<dbReference type="EMBL" id="KV441553">
    <property type="protein sequence ID" value="OAG04794.1"/>
    <property type="molecule type" value="Genomic_DNA"/>
</dbReference>
<feature type="compositionally biased region" description="Polar residues" evidence="1">
    <location>
        <begin position="135"/>
        <end position="152"/>
    </location>
</feature>
<feature type="region of interest" description="Disordered" evidence="1">
    <location>
        <begin position="1"/>
        <end position="163"/>
    </location>
</feature>
<evidence type="ECO:0000313" key="3">
    <source>
        <dbReference type="Proteomes" id="UP000077069"/>
    </source>
</evidence>
<reference evidence="2 3" key="1">
    <citation type="submission" date="2016-05" db="EMBL/GenBank/DDBJ databases">
        <title>Comparative analysis of secretome profiles of manganese(II)-oxidizing ascomycete fungi.</title>
        <authorList>
            <consortium name="DOE Joint Genome Institute"/>
            <person name="Zeiner C.A."/>
            <person name="Purvine S.O."/>
            <person name="Zink E.M."/>
            <person name="Wu S."/>
            <person name="Pasa-Tolic L."/>
            <person name="Chaput D.L."/>
            <person name="Haridas S."/>
            <person name="Grigoriev I.V."/>
            <person name="Santelli C.M."/>
            <person name="Hansel C.M."/>
        </authorList>
    </citation>
    <scope>NUCLEOTIDE SEQUENCE [LARGE SCALE GENOMIC DNA]</scope>
    <source>
        <strain evidence="2 3">AP3s5-JAC2a</strain>
    </source>
</reference>
<dbReference type="Proteomes" id="UP000077069">
    <property type="component" value="Unassembled WGS sequence"/>
</dbReference>
<evidence type="ECO:0000256" key="1">
    <source>
        <dbReference type="SAM" id="MobiDB-lite"/>
    </source>
</evidence>
<gene>
    <name evidence="2" type="ORF">CC84DRAFT_1218216</name>
</gene>
<evidence type="ECO:0000313" key="2">
    <source>
        <dbReference type="EMBL" id="OAG04794.1"/>
    </source>
</evidence>
<dbReference type="AlphaFoldDB" id="A0A177CAL9"/>
<keyword evidence="3" id="KW-1185">Reference proteome</keyword>
<feature type="compositionally biased region" description="Low complexity" evidence="1">
    <location>
        <begin position="48"/>
        <end position="71"/>
    </location>
</feature>
<organism evidence="2 3">
    <name type="scientific">Paraphaeosphaeria sporulosa</name>
    <dbReference type="NCBI Taxonomy" id="1460663"/>
    <lineage>
        <taxon>Eukaryota</taxon>
        <taxon>Fungi</taxon>
        <taxon>Dikarya</taxon>
        <taxon>Ascomycota</taxon>
        <taxon>Pezizomycotina</taxon>
        <taxon>Dothideomycetes</taxon>
        <taxon>Pleosporomycetidae</taxon>
        <taxon>Pleosporales</taxon>
        <taxon>Massarineae</taxon>
        <taxon>Didymosphaeriaceae</taxon>
        <taxon>Paraphaeosphaeria</taxon>
    </lineage>
</organism>
<proteinExistence type="predicted"/>
<dbReference type="OrthoDB" id="3797716at2759"/>
<dbReference type="GeneID" id="28766463"/>
<dbReference type="InParanoid" id="A0A177CAL9"/>
<dbReference type="RefSeq" id="XP_018035159.1">
    <property type="nucleotide sequence ID" value="XM_018182977.1"/>
</dbReference>